<feature type="repeat" description="RCC1" evidence="3">
    <location>
        <begin position="235"/>
        <end position="286"/>
    </location>
</feature>
<evidence type="ECO:0000313" key="7">
    <source>
        <dbReference type="Proteomes" id="UP000008312"/>
    </source>
</evidence>
<dbReference type="PROSITE" id="PS50012">
    <property type="entry name" value="RCC1_3"/>
    <property type="match status" value="3"/>
</dbReference>
<dbReference type="PANTHER" id="PTHR45982">
    <property type="entry name" value="REGULATOR OF CHROMOSOME CONDENSATION"/>
    <property type="match status" value="1"/>
</dbReference>
<dbReference type="PANTHER" id="PTHR45982:SF1">
    <property type="entry name" value="REGULATOR OF CHROMOSOME CONDENSATION"/>
    <property type="match status" value="1"/>
</dbReference>
<feature type="repeat" description="RCC1" evidence="3">
    <location>
        <begin position="342"/>
        <end position="391"/>
    </location>
</feature>
<name>D8LX73_BLAHO</name>
<reference evidence="6" key="1">
    <citation type="submission" date="2010-02" db="EMBL/GenBank/DDBJ databases">
        <title>Sequencing and annotation of the Blastocystis hominis genome.</title>
        <authorList>
            <person name="Wincker P."/>
        </authorList>
    </citation>
    <scope>NUCLEOTIDE SEQUENCE</scope>
    <source>
        <strain evidence="6">Singapore isolate B</strain>
    </source>
</reference>
<dbReference type="GeneID" id="24923122"/>
<evidence type="ECO:0000256" key="1">
    <source>
        <dbReference type="ARBA" id="ARBA00022658"/>
    </source>
</evidence>
<protein>
    <recommendedName>
        <fullName evidence="5">RCC1-like domain-containing protein</fullName>
    </recommendedName>
</protein>
<keyword evidence="2" id="KW-0677">Repeat</keyword>
<evidence type="ECO:0000313" key="6">
    <source>
        <dbReference type="EMBL" id="CBK20868.2"/>
    </source>
</evidence>
<evidence type="ECO:0000256" key="4">
    <source>
        <dbReference type="SAM" id="MobiDB-lite"/>
    </source>
</evidence>
<dbReference type="EMBL" id="FN668639">
    <property type="protein sequence ID" value="CBK20868.2"/>
    <property type="molecule type" value="Genomic_DNA"/>
</dbReference>
<dbReference type="InterPro" id="IPR051553">
    <property type="entry name" value="Ran_GTPase-activating"/>
</dbReference>
<dbReference type="InParanoid" id="D8LX73"/>
<keyword evidence="7" id="KW-1185">Reference proteome</keyword>
<dbReference type="PROSITE" id="PS00626">
    <property type="entry name" value="RCC1_2"/>
    <property type="match status" value="2"/>
</dbReference>
<dbReference type="AlphaFoldDB" id="D8LX73"/>
<dbReference type="RefSeq" id="XP_012894916.1">
    <property type="nucleotide sequence ID" value="XM_013039462.1"/>
</dbReference>
<sequence>MESLADFCLSLLLIANKEDSRLFDSIYNKLCTTLCNVYPRSLMDQPAVIQNTYDQIQSMLSELVRDPTSKHFSSAMRNLLGIAIARGSEDSILAMVVSFLKMSPKSRIDLKATASSLDKFLVSTYNSLYLLAYGSNEYGELCVPRGKSGVTPVKKFLYRSHKSVKQVQVADHVTLVLYDDGSIVASGSNLNGAMQMKYNSTENVEVELSMLSNEKVVQIGDIRFSSVILVLTESGKLYGWGSNAYSMLSQKTGDYKSKPTLIMVPSMSPIKQVSAGSSFACILLENGQICCWGNNAHCQCGFLRPNSRERNPIPIPTIVPGVEDIAEISCGKDHTLCLTRDGRLIVFGSNEYGELGLSKSTRYTAPVEVPMPCRIVKIAAGSHHSLVLDETGALYTSGSYGSKSLFQFCEVMMMREGCEAIYAGGDVAMAVTSDRKVYMWGKSIMDASSYNSQPCEVKLPPFGLLQVSLGLSHYCLYLSEYQTDVMTSMFNFSSAEFQLMNYWNPGKVIKEFNADLSSLSVFESVSLMLSYLTLSNRIFFENQNAETYPETPNCFLMHVTPKSISQNLDLITELLQMYFETYKGNSDSKSSGLSTDRKRSMSESVQSTPERLTRPPSKSFSFSLYSGRSRSSSLSLSGSGKGLLGTSINEDDFEMDENELLQMDMNGYQTIDHKHQAKRSHAMNASYENKDVLYALYCSIELLYAQQLYYFHSKSTGRLSVFAVDSQKPTSLFMLLFRILEIDSNSVEFSLIKKRVNDVICNLMTDISTISPFFNLIGMIFDEYNIIQSDPKMDHYALLDTVLALFKYLKKNNLIENLVSRDKCASFVDMLKQVFSHFSDIFSSYIRVLSSDQHDLDVSGLTDIVHFILQLMSSIYNNDFKKLYDGYMTALQALKTDGENIINICNCILEFSQKILGCFVETTMVENDISKQLSDFFISSPVYRNIEYILYVCYSIVLHYSNVETKISEKVLPIVQENMKSVCILLNPLSQIVILQNQCIDLFKNNKSIQVRR</sequence>
<dbReference type="InterPro" id="IPR000408">
    <property type="entry name" value="Reg_chr_condens"/>
</dbReference>
<evidence type="ECO:0000256" key="2">
    <source>
        <dbReference type="ARBA" id="ARBA00022737"/>
    </source>
</evidence>
<feature type="compositionally biased region" description="Polar residues" evidence="4">
    <location>
        <begin position="584"/>
        <end position="594"/>
    </location>
</feature>
<feature type="domain" description="RCC1-like" evidence="5">
    <location>
        <begin position="130"/>
        <end position="474"/>
    </location>
</feature>
<feature type="repeat" description="RCC1" evidence="3">
    <location>
        <begin position="287"/>
        <end position="341"/>
    </location>
</feature>
<proteinExistence type="predicted"/>
<dbReference type="SUPFAM" id="SSF50985">
    <property type="entry name" value="RCC1/BLIP-II"/>
    <property type="match status" value="1"/>
</dbReference>
<dbReference type="InterPro" id="IPR058923">
    <property type="entry name" value="RCC1-like_dom"/>
</dbReference>
<dbReference type="Gene3D" id="2.130.10.30">
    <property type="entry name" value="Regulator of chromosome condensation 1/beta-lactamase-inhibitor protein II"/>
    <property type="match status" value="1"/>
</dbReference>
<dbReference type="OrthoDB" id="8068875at2759"/>
<organism evidence="6">
    <name type="scientific">Blastocystis hominis</name>
    <dbReference type="NCBI Taxonomy" id="12968"/>
    <lineage>
        <taxon>Eukaryota</taxon>
        <taxon>Sar</taxon>
        <taxon>Stramenopiles</taxon>
        <taxon>Bigyra</taxon>
        <taxon>Opalozoa</taxon>
        <taxon>Opalinata</taxon>
        <taxon>Blastocystidae</taxon>
        <taxon>Blastocystis</taxon>
    </lineage>
</organism>
<feature type="region of interest" description="Disordered" evidence="4">
    <location>
        <begin position="584"/>
        <end position="641"/>
    </location>
</feature>
<dbReference type="Proteomes" id="UP000008312">
    <property type="component" value="Unassembled WGS sequence"/>
</dbReference>
<keyword evidence="1" id="KW-0344">Guanine-nucleotide releasing factor</keyword>
<evidence type="ECO:0000259" key="5">
    <source>
        <dbReference type="Pfam" id="PF25390"/>
    </source>
</evidence>
<accession>D8LX73</accession>
<feature type="compositionally biased region" description="Low complexity" evidence="4">
    <location>
        <begin position="617"/>
        <end position="638"/>
    </location>
</feature>
<dbReference type="InterPro" id="IPR009091">
    <property type="entry name" value="RCC1/BLIP-II"/>
</dbReference>
<evidence type="ECO:0000256" key="3">
    <source>
        <dbReference type="PROSITE-ProRule" id="PRU00235"/>
    </source>
</evidence>
<dbReference type="Pfam" id="PF25390">
    <property type="entry name" value="WD40_RLD"/>
    <property type="match status" value="1"/>
</dbReference>
<gene>
    <name evidence="6" type="ORF">GSBLH_T00006998001</name>
</gene>